<dbReference type="CDD" id="cd01137">
    <property type="entry name" value="PsaA"/>
    <property type="match status" value="1"/>
</dbReference>
<evidence type="ECO:0000256" key="2">
    <source>
        <dbReference type="ARBA" id="ARBA00022448"/>
    </source>
</evidence>
<dbReference type="PANTHER" id="PTHR42953">
    <property type="entry name" value="HIGH-AFFINITY ZINC UPTAKE SYSTEM PROTEIN ZNUA-RELATED"/>
    <property type="match status" value="1"/>
</dbReference>
<name>A0ABS1SBB4_9MICO</name>
<dbReference type="SUPFAM" id="SSF53807">
    <property type="entry name" value="Helical backbone' metal receptor"/>
    <property type="match status" value="1"/>
</dbReference>
<dbReference type="EMBL" id="QYAC01000001">
    <property type="protein sequence ID" value="MBL3677829.1"/>
    <property type="molecule type" value="Genomic_DNA"/>
</dbReference>
<proteinExistence type="inferred from homology"/>
<dbReference type="Pfam" id="PF01297">
    <property type="entry name" value="ZnuA"/>
    <property type="match status" value="1"/>
</dbReference>
<dbReference type="PRINTS" id="PR00690">
    <property type="entry name" value="ADHESNFAMILY"/>
</dbReference>
<keyword evidence="3" id="KW-0479">Metal-binding</keyword>
<dbReference type="PANTHER" id="PTHR42953:SF1">
    <property type="entry name" value="METAL-BINDING PROTEIN HI_0362-RELATED"/>
    <property type="match status" value="1"/>
</dbReference>
<sequence>MLLAGCAAPGTAGDQRNPGEPRNTAEQGSAAQDDRPVVLTTFTVLADIAENVAGPHLRVASITKVGAEIHGYEPTPGDIARASEADLILDNGLGLEAWFAKFVDQLDVPHAVVTEDIEPLAIAGDVDAGKPNPHAWMSPRVVQEYVAAIAAAFTELDPEHASDYAANAARYSAELQEVQDELVAELAVLPESQRALVTCEGAFSYLARDAGLTEQYIWPVNAEQQATPRQIAETIEFVRAHDVPAVFCESTVSDAPMQQVVAATDAAYGGTLYVDSLSEPDGPVPSYLDLIRHDAEVITAALTAGATPNNRATPNGGAE</sequence>
<comment type="subcellular location">
    <subcellularLocation>
        <location evidence="1">Cell envelope</location>
    </subcellularLocation>
</comment>
<protein>
    <submittedName>
        <fullName evidence="7">Metal ABC transporter substrate-binding protein</fullName>
    </submittedName>
</protein>
<dbReference type="InterPro" id="IPR050492">
    <property type="entry name" value="Bact_metal-bind_prot9"/>
</dbReference>
<dbReference type="InterPro" id="IPR006127">
    <property type="entry name" value="ZnuA-like"/>
</dbReference>
<dbReference type="InterPro" id="IPR006128">
    <property type="entry name" value="Lipoprotein_PsaA-like"/>
</dbReference>
<keyword evidence="2 5" id="KW-0813">Transport</keyword>
<dbReference type="InterPro" id="IPR006129">
    <property type="entry name" value="AdhesinB"/>
</dbReference>
<evidence type="ECO:0000313" key="8">
    <source>
        <dbReference type="Proteomes" id="UP001645859"/>
    </source>
</evidence>
<dbReference type="PRINTS" id="PR00691">
    <property type="entry name" value="ADHESINB"/>
</dbReference>
<evidence type="ECO:0000256" key="3">
    <source>
        <dbReference type="ARBA" id="ARBA00022723"/>
    </source>
</evidence>
<keyword evidence="4" id="KW-0732">Signal</keyword>
<accession>A0ABS1SBB4</accession>
<evidence type="ECO:0000256" key="5">
    <source>
        <dbReference type="RuleBase" id="RU003512"/>
    </source>
</evidence>
<feature type="region of interest" description="Disordered" evidence="6">
    <location>
        <begin position="1"/>
        <end position="33"/>
    </location>
</feature>
<comment type="caution">
    <text evidence="7">The sequence shown here is derived from an EMBL/GenBank/DDBJ whole genome shotgun (WGS) entry which is preliminary data.</text>
</comment>
<dbReference type="Proteomes" id="UP001645859">
    <property type="component" value="Unassembled WGS sequence"/>
</dbReference>
<reference evidence="7 8" key="1">
    <citation type="submission" date="2018-09" db="EMBL/GenBank/DDBJ databases">
        <title>Comparative genomics of Leucobacter spp.</title>
        <authorList>
            <person name="Reis A.C."/>
            <person name="Kolvenbach B.A."/>
            <person name="Corvini P.F.X."/>
            <person name="Nunes O.C."/>
        </authorList>
    </citation>
    <scope>NUCLEOTIDE SEQUENCE [LARGE SCALE GENOMIC DNA]</scope>
    <source>
        <strain evidence="7 8">TAN 31504</strain>
    </source>
</reference>
<evidence type="ECO:0000313" key="7">
    <source>
        <dbReference type="EMBL" id="MBL3677829.1"/>
    </source>
</evidence>
<evidence type="ECO:0000256" key="6">
    <source>
        <dbReference type="SAM" id="MobiDB-lite"/>
    </source>
</evidence>
<evidence type="ECO:0000256" key="4">
    <source>
        <dbReference type="ARBA" id="ARBA00022729"/>
    </source>
</evidence>
<comment type="similarity">
    <text evidence="5">Belongs to the bacterial solute-binding protein 9 family.</text>
</comment>
<dbReference type="Gene3D" id="3.40.50.1980">
    <property type="entry name" value="Nitrogenase molybdenum iron protein domain"/>
    <property type="match status" value="2"/>
</dbReference>
<organism evidence="7 8">
    <name type="scientific">Leucobacter chromiireducens subsp. solipictus</name>
    <dbReference type="NCBI Taxonomy" id="398235"/>
    <lineage>
        <taxon>Bacteria</taxon>
        <taxon>Bacillati</taxon>
        <taxon>Actinomycetota</taxon>
        <taxon>Actinomycetes</taxon>
        <taxon>Micrococcales</taxon>
        <taxon>Microbacteriaceae</taxon>
        <taxon>Leucobacter</taxon>
    </lineage>
</organism>
<keyword evidence="8" id="KW-1185">Reference proteome</keyword>
<evidence type="ECO:0000256" key="1">
    <source>
        <dbReference type="ARBA" id="ARBA00004196"/>
    </source>
</evidence>
<gene>
    <name evidence="7" type="ORF">D3230_00715</name>
</gene>